<feature type="region of interest" description="Disordered" evidence="1">
    <location>
        <begin position="1"/>
        <end position="33"/>
    </location>
</feature>
<feature type="compositionally biased region" description="Polar residues" evidence="1">
    <location>
        <begin position="22"/>
        <end position="31"/>
    </location>
</feature>
<feature type="compositionally biased region" description="Basic and acidic residues" evidence="1">
    <location>
        <begin position="1"/>
        <end position="21"/>
    </location>
</feature>
<comment type="caution">
    <text evidence="2">The sequence shown here is derived from an EMBL/GenBank/DDBJ whole genome shotgun (WGS) entry which is preliminary data.</text>
</comment>
<evidence type="ECO:0000313" key="2">
    <source>
        <dbReference type="EMBL" id="GBM61089.1"/>
    </source>
</evidence>
<proteinExistence type="predicted"/>
<accession>A0A4Y2H7D9</accession>
<reference evidence="2 3" key="1">
    <citation type="journal article" date="2019" name="Sci. Rep.">
        <title>Orb-weaving spider Araneus ventricosus genome elucidates the spidroin gene catalogue.</title>
        <authorList>
            <person name="Kono N."/>
            <person name="Nakamura H."/>
            <person name="Ohtoshi R."/>
            <person name="Moran D.A.P."/>
            <person name="Shinohara A."/>
            <person name="Yoshida Y."/>
            <person name="Fujiwara M."/>
            <person name="Mori M."/>
            <person name="Tomita M."/>
            <person name="Arakawa K."/>
        </authorList>
    </citation>
    <scope>NUCLEOTIDE SEQUENCE [LARGE SCALE GENOMIC DNA]</scope>
</reference>
<evidence type="ECO:0000313" key="3">
    <source>
        <dbReference type="Proteomes" id="UP000499080"/>
    </source>
</evidence>
<dbReference type="EMBL" id="BGPR01001750">
    <property type="protein sequence ID" value="GBM61089.1"/>
    <property type="molecule type" value="Genomic_DNA"/>
</dbReference>
<sequence length="105" mass="11937">MIKPIINDKERDSTEGQKSDGHQNAASSQKSLDQKEILDTKRQEFDFGSLNPSLLGIGINSEFIIIIQQGILFKLLGKKLNSLEKKRKIRENECLKNVGNKIRKK</sequence>
<organism evidence="2 3">
    <name type="scientific">Araneus ventricosus</name>
    <name type="common">Orbweaver spider</name>
    <name type="synonym">Epeira ventricosa</name>
    <dbReference type="NCBI Taxonomy" id="182803"/>
    <lineage>
        <taxon>Eukaryota</taxon>
        <taxon>Metazoa</taxon>
        <taxon>Ecdysozoa</taxon>
        <taxon>Arthropoda</taxon>
        <taxon>Chelicerata</taxon>
        <taxon>Arachnida</taxon>
        <taxon>Araneae</taxon>
        <taxon>Araneomorphae</taxon>
        <taxon>Entelegynae</taxon>
        <taxon>Araneoidea</taxon>
        <taxon>Araneidae</taxon>
        <taxon>Araneus</taxon>
    </lineage>
</organism>
<dbReference type="Proteomes" id="UP000499080">
    <property type="component" value="Unassembled WGS sequence"/>
</dbReference>
<protein>
    <submittedName>
        <fullName evidence="2">Uncharacterized protein</fullName>
    </submittedName>
</protein>
<evidence type="ECO:0000256" key="1">
    <source>
        <dbReference type="SAM" id="MobiDB-lite"/>
    </source>
</evidence>
<gene>
    <name evidence="2" type="ORF">AVEN_242901_1</name>
</gene>
<keyword evidence="3" id="KW-1185">Reference proteome</keyword>
<dbReference type="AlphaFoldDB" id="A0A4Y2H7D9"/>
<name>A0A4Y2H7D9_ARAVE</name>